<dbReference type="Gene3D" id="1.25.40.20">
    <property type="entry name" value="Ankyrin repeat-containing domain"/>
    <property type="match status" value="1"/>
</dbReference>
<dbReference type="SUPFAM" id="SSF48403">
    <property type="entry name" value="Ankyrin repeat"/>
    <property type="match status" value="1"/>
</dbReference>
<dbReference type="InterPro" id="IPR036770">
    <property type="entry name" value="Ankyrin_rpt-contain_sf"/>
</dbReference>
<dbReference type="PROSITE" id="PS50088">
    <property type="entry name" value="ANK_REPEAT"/>
    <property type="match status" value="1"/>
</dbReference>
<dbReference type="EMBL" id="CAWYQH010000024">
    <property type="protein sequence ID" value="CAK8675846.1"/>
    <property type="molecule type" value="Genomic_DNA"/>
</dbReference>
<feature type="repeat" description="ANK" evidence="3">
    <location>
        <begin position="47"/>
        <end position="83"/>
    </location>
</feature>
<keyword evidence="6" id="KW-1185">Reference proteome</keyword>
<gene>
    <name evidence="5" type="ORF">CVLEPA_LOCUS5378</name>
</gene>
<dbReference type="Pfam" id="PF12796">
    <property type="entry name" value="Ank_2"/>
    <property type="match status" value="1"/>
</dbReference>
<feature type="compositionally biased region" description="Low complexity" evidence="4">
    <location>
        <begin position="571"/>
        <end position="595"/>
    </location>
</feature>
<evidence type="ECO:0000256" key="4">
    <source>
        <dbReference type="SAM" id="MobiDB-lite"/>
    </source>
</evidence>
<keyword evidence="1" id="KW-0677">Repeat</keyword>
<comment type="caution">
    <text evidence="5">The sequence shown here is derived from an EMBL/GenBank/DDBJ whole genome shotgun (WGS) entry which is preliminary data.</text>
</comment>
<keyword evidence="2 3" id="KW-0040">ANK repeat</keyword>
<accession>A0ABP0FAN8</accession>
<name>A0ABP0FAN8_CLALP</name>
<dbReference type="InterPro" id="IPR002110">
    <property type="entry name" value="Ankyrin_rpt"/>
</dbReference>
<evidence type="ECO:0000313" key="5">
    <source>
        <dbReference type="EMBL" id="CAK8675846.1"/>
    </source>
</evidence>
<dbReference type="Proteomes" id="UP001642483">
    <property type="component" value="Unassembled WGS sequence"/>
</dbReference>
<protein>
    <submittedName>
        <fullName evidence="5">Uncharacterized protein</fullName>
    </submittedName>
</protein>
<feature type="region of interest" description="Disordered" evidence="4">
    <location>
        <begin position="547"/>
        <end position="595"/>
    </location>
</feature>
<dbReference type="PANTHER" id="PTHR24173:SF74">
    <property type="entry name" value="ANKYRIN REPEAT DOMAIN-CONTAINING PROTEIN 16"/>
    <property type="match status" value="1"/>
</dbReference>
<feature type="compositionally biased region" description="Basic and acidic residues" evidence="4">
    <location>
        <begin position="325"/>
        <end position="336"/>
    </location>
</feature>
<proteinExistence type="predicted"/>
<evidence type="ECO:0000256" key="3">
    <source>
        <dbReference type="PROSITE-ProRule" id="PRU00023"/>
    </source>
</evidence>
<feature type="region of interest" description="Disordered" evidence="4">
    <location>
        <begin position="145"/>
        <end position="166"/>
    </location>
</feature>
<dbReference type="SMART" id="SM00248">
    <property type="entry name" value="ANK"/>
    <property type="match status" value="3"/>
</dbReference>
<feature type="compositionally biased region" description="Polar residues" evidence="4">
    <location>
        <begin position="547"/>
        <end position="558"/>
    </location>
</feature>
<evidence type="ECO:0000256" key="1">
    <source>
        <dbReference type="ARBA" id="ARBA00022737"/>
    </source>
</evidence>
<dbReference type="PANTHER" id="PTHR24173">
    <property type="entry name" value="ANKYRIN REPEAT CONTAINING"/>
    <property type="match status" value="1"/>
</dbReference>
<sequence length="595" mass="64991">MKSGVNINAVDNKQRSTLHYASESGQCTVIELLLKEDNIQLNEQDNDGRTPLMLSALNGHFRASRILVLRLAKFDLDVDLRDKKGYTALLLAIRNKYYSIGMDLVKYGNACSTIRDNEVFKNASEWLKEGLNEQKMRMGQFMQTLSSRSQNTNKKNRTGTNNGIPESRLTSAVPLLTLTTMPESDDKDVEAALGIDFSGGDGIASIKEAVAMSGLLFEPDPYRKHSRPVSSALSRVSVASSKNFREVIPNIAAQIPDIAEVLANARSVPEEGSVISIPASQKNKHGDDLPGSVIARDTLLSASSIKKSQRRERNVRTGKGKLSSARKESAKPRKPDLGNINVPMNEFSYPQLRRGSKISQILAESTPAKDSSKNSFACIMALKQALKEQQKKRLTRDSVVLSRPYTSLGASGENHDSLNVPMRPHTRALDSAYKSIPKSLLAESIKSADSGQPRAVFRSSASVNTMISQSELSEEPYTPNHRLASAIERANRNIRTLFSLYTDSYLWTPKPLKPDSLSVQMADDKLTIGSDQSNSVSDLASLVDRSSIAQSDIGSQRSPDSKPTLKTRLMSGSATSRASRRSAGLRSAGSGSTTR</sequence>
<organism evidence="5 6">
    <name type="scientific">Clavelina lepadiformis</name>
    <name type="common">Light-bulb sea squirt</name>
    <name type="synonym">Ascidia lepadiformis</name>
    <dbReference type="NCBI Taxonomy" id="159417"/>
    <lineage>
        <taxon>Eukaryota</taxon>
        <taxon>Metazoa</taxon>
        <taxon>Chordata</taxon>
        <taxon>Tunicata</taxon>
        <taxon>Ascidiacea</taxon>
        <taxon>Aplousobranchia</taxon>
        <taxon>Clavelinidae</taxon>
        <taxon>Clavelina</taxon>
    </lineage>
</organism>
<evidence type="ECO:0000313" key="6">
    <source>
        <dbReference type="Proteomes" id="UP001642483"/>
    </source>
</evidence>
<feature type="region of interest" description="Disordered" evidence="4">
    <location>
        <begin position="305"/>
        <end position="343"/>
    </location>
</feature>
<evidence type="ECO:0000256" key="2">
    <source>
        <dbReference type="ARBA" id="ARBA00023043"/>
    </source>
</evidence>
<reference evidence="5 6" key="1">
    <citation type="submission" date="2024-02" db="EMBL/GenBank/DDBJ databases">
        <authorList>
            <person name="Daric V."/>
            <person name="Darras S."/>
        </authorList>
    </citation>
    <scope>NUCLEOTIDE SEQUENCE [LARGE SCALE GENOMIC DNA]</scope>
</reference>